<proteinExistence type="predicted"/>
<protein>
    <submittedName>
        <fullName evidence="1">Transferase</fullName>
    </submittedName>
</protein>
<accession>A0A2L0ESP0</accession>
<dbReference type="EMBL" id="CP012673">
    <property type="protein sequence ID" value="AUX42309.1"/>
    <property type="molecule type" value="Genomic_DNA"/>
</dbReference>
<dbReference type="RefSeq" id="WP_104981142.1">
    <property type="nucleotide sequence ID" value="NZ_CP012673.1"/>
</dbReference>
<keyword evidence="1" id="KW-0808">Transferase</keyword>
<dbReference type="Pfam" id="PF11899">
    <property type="entry name" value="DUF3419"/>
    <property type="match status" value="1"/>
</dbReference>
<organism evidence="1 2">
    <name type="scientific">Sorangium cellulosum</name>
    <name type="common">Polyangium cellulosum</name>
    <dbReference type="NCBI Taxonomy" id="56"/>
    <lineage>
        <taxon>Bacteria</taxon>
        <taxon>Pseudomonadati</taxon>
        <taxon>Myxococcota</taxon>
        <taxon>Polyangia</taxon>
        <taxon>Polyangiales</taxon>
        <taxon>Polyangiaceae</taxon>
        <taxon>Sorangium</taxon>
    </lineage>
</organism>
<dbReference type="GO" id="GO:0016740">
    <property type="term" value="F:transferase activity"/>
    <property type="evidence" value="ECO:0007669"/>
    <property type="project" value="UniProtKB-KW"/>
</dbReference>
<sequence>MSSEAKAAAYFDEQLNYSLGDEDSSVELAALPAGARHVVSIAGSGGRVLPLLARSPRKLTCVDISSPQLALTEMRLAALRALEHDDYVRFLGYPPRPMTPAERKECFQRLELSAGARSTLGRIFAASGWARIAYLGRFEKTMAQLSRVNRLITGRAGQRLFEATDLEAQQAYLASSFPHVRFRTVLLLLGNAAVLNSLLYKGEFPKKNLPGSAYSIYRGIFDRLFTRVLARESYFLQLIFFGELRYAEGNPIECDPAIYAQARRALAGTEVSYVKGDVLEVVRKAADAVDFLSLSDVPTFFKGPLEQEFLQRLRPGLDRDALVVTRGHLRVVKPDTSGFQSLASQYQETIDRERTQLWQVQIYRAS</sequence>
<dbReference type="AlphaFoldDB" id="A0A2L0ESP0"/>
<dbReference type="Proteomes" id="UP000238348">
    <property type="component" value="Chromosome"/>
</dbReference>
<gene>
    <name evidence="1" type="ORF">SOCE26_037390</name>
</gene>
<dbReference type="OrthoDB" id="5289315at2"/>
<evidence type="ECO:0000313" key="1">
    <source>
        <dbReference type="EMBL" id="AUX42309.1"/>
    </source>
</evidence>
<reference evidence="1 2" key="1">
    <citation type="submission" date="2015-09" db="EMBL/GenBank/DDBJ databases">
        <title>Sorangium comparison.</title>
        <authorList>
            <person name="Zaburannyi N."/>
            <person name="Bunk B."/>
            <person name="Overmann J."/>
            <person name="Mueller R."/>
        </authorList>
    </citation>
    <scope>NUCLEOTIDE SEQUENCE [LARGE SCALE GENOMIC DNA]</scope>
    <source>
        <strain evidence="1 2">So ce26</strain>
    </source>
</reference>
<name>A0A2L0ESP0_SORCE</name>
<evidence type="ECO:0000313" key="2">
    <source>
        <dbReference type="Proteomes" id="UP000238348"/>
    </source>
</evidence>
<dbReference type="InterPro" id="IPR021829">
    <property type="entry name" value="DUF3419"/>
</dbReference>